<organism evidence="1 2">
    <name type="scientific">Ficus carica</name>
    <name type="common">Common fig</name>
    <dbReference type="NCBI Taxonomy" id="3494"/>
    <lineage>
        <taxon>Eukaryota</taxon>
        <taxon>Viridiplantae</taxon>
        <taxon>Streptophyta</taxon>
        <taxon>Embryophyta</taxon>
        <taxon>Tracheophyta</taxon>
        <taxon>Spermatophyta</taxon>
        <taxon>Magnoliopsida</taxon>
        <taxon>eudicotyledons</taxon>
        <taxon>Gunneridae</taxon>
        <taxon>Pentapetalae</taxon>
        <taxon>rosids</taxon>
        <taxon>fabids</taxon>
        <taxon>Rosales</taxon>
        <taxon>Moraceae</taxon>
        <taxon>Ficeae</taxon>
        <taxon>Ficus</taxon>
    </lineage>
</organism>
<accession>A0AA88ACQ2</accession>
<name>A0AA88ACQ2_FICCA</name>
<protein>
    <submittedName>
        <fullName evidence="1">Uncharacterized protein</fullName>
    </submittedName>
</protein>
<proteinExistence type="predicted"/>
<comment type="caution">
    <text evidence="1">The sequence shown here is derived from an EMBL/GenBank/DDBJ whole genome shotgun (WGS) entry which is preliminary data.</text>
</comment>
<dbReference type="EMBL" id="BTGU01000028">
    <property type="protein sequence ID" value="GMN48517.1"/>
    <property type="molecule type" value="Genomic_DNA"/>
</dbReference>
<evidence type="ECO:0000313" key="2">
    <source>
        <dbReference type="Proteomes" id="UP001187192"/>
    </source>
</evidence>
<dbReference type="AlphaFoldDB" id="A0AA88ACQ2"/>
<sequence>MLILDSGANAMWTDQFGRRSKSWVKVGKVGEGQVRVTHPGWRDKLTLTSEFVFPSWLQGGQIGPCTESDENANHSPRVH</sequence>
<reference evidence="1" key="1">
    <citation type="submission" date="2023-07" db="EMBL/GenBank/DDBJ databases">
        <title>draft genome sequence of fig (Ficus carica).</title>
        <authorList>
            <person name="Takahashi T."/>
            <person name="Nishimura K."/>
        </authorList>
    </citation>
    <scope>NUCLEOTIDE SEQUENCE</scope>
</reference>
<keyword evidence="2" id="KW-1185">Reference proteome</keyword>
<gene>
    <name evidence="1" type="ORF">TIFTF001_017691</name>
</gene>
<evidence type="ECO:0000313" key="1">
    <source>
        <dbReference type="EMBL" id="GMN48517.1"/>
    </source>
</evidence>
<dbReference type="Proteomes" id="UP001187192">
    <property type="component" value="Unassembled WGS sequence"/>
</dbReference>